<reference evidence="1 2" key="1">
    <citation type="submission" date="2023-05" db="EMBL/GenBank/DDBJ databases">
        <title>B98-5 Cell Line De Novo Hybrid Assembly: An Optical Mapping Approach.</title>
        <authorList>
            <person name="Kananen K."/>
            <person name="Auerbach J.A."/>
            <person name="Kautto E."/>
            <person name="Blachly J.S."/>
        </authorList>
    </citation>
    <scope>NUCLEOTIDE SEQUENCE [LARGE SCALE GENOMIC DNA]</scope>
    <source>
        <strain evidence="1">B95-8</strain>
        <tissue evidence="1">Cell line</tissue>
    </source>
</reference>
<evidence type="ECO:0000313" key="2">
    <source>
        <dbReference type="Proteomes" id="UP001266305"/>
    </source>
</evidence>
<protein>
    <submittedName>
        <fullName evidence="1">Uncharacterized protein</fullName>
    </submittedName>
</protein>
<dbReference type="Proteomes" id="UP001266305">
    <property type="component" value="Unassembled WGS sequence"/>
</dbReference>
<proteinExistence type="predicted"/>
<feature type="non-terminal residue" evidence="1">
    <location>
        <position position="1"/>
    </location>
</feature>
<comment type="caution">
    <text evidence="1">The sequence shown here is derived from an EMBL/GenBank/DDBJ whole genome shotgun (WGS) entry which is preliminary data.</text>
</comment>
<organism evidence="1 2">
    <name type="scientific">Saguinus oedipus</name>
    <name type="common">Cotton-top tamarin</name>
    <name type="synonym">Oedipomidas oedipus</name>
    <dbReference type="NCBI Taxonomy" id="9490"/>
    <lineage>
        <taxon>Eukaryota</taxon>
        <taxon>Metazoa</taxon>
        <taxon>Chordata</taxon>
        <taxon>Craniata</taxon>
        <taxon>Vertebrata</taxon>
        <taxon>Euteleostomi</taxon>
        <taxon>Mammalia</taxon>
        <taxon>Eutheria</taxon>
        <taxon>Euarchontoglires</taxon>
        <taxon>Primates</taxon>
        <taxon>Haplorrhini</taxon>
        <taxon>Platyrrhini</taxon>
        <taxon>Cebidae</taxon>
        <taxon>Callitrichinae</taxon>
        <taxon>Saguinus</taxon>
    </lineage>
</organism>
<name>A0ABQ9UAB2_SAGOE</name>
<accession>A0ABQ9UAB2</accession>
<dbReference type="EMBL" id="JASSZA010000014">
    <property type="protein sequence ID" value="KAK2093931.1"/>
    <property type="molecule type" value="Genomic_DNA"/>
</dbReference>
<keyword evidence="2" id="KW-1185">Reference proteome</keyword>
<sequence>PPVHTCIHELPLQPVGSKPEEARESSRCAVKEVVLHSPVPQHQCGFFLQVKNESSECSGCLKYVMELCHS</sequence>
<evidence type="ECO:0000313" key="1">
    <source>
        <dbReference type="EMBL" id="KAK2093931.1"/>
    </source>
</evidence>
<gene>
    <name evidence="1" type="ORF">P7K49_027669</name>
</gene>